<sequence>MDYHMMSYYIHQLQQQVQHQSQQINSLENRIQQLEQQQAGPKTNIEKLEYHFDQLKIERLDGSLHIGVTPEDLQQMEDFSIPQATGSPMPSVHQTLENYVNQDLPPYIQSLEEQFHYPLDESYRQTLLKDLRQQLTSRIAHYQQANVPPDQMPQHILSSVQQELQTGLKKWFENQQKG</sequence>
<organism evidence="2 3">
    <name type="scientific">Gracilibacillus caseinilyticus</name>
    <dbReference type="NCBI Taxonomy" id="2932256"/>
    <lineage>
        <taxon>Bacteria</taxon>
        <taxon>Bacillati</taxon>
        <taxon>Bacillota</taxon>
        <taxon>Bacilli</taxon>
        <taxon>Bacillales</taxon>
        <taxon>Bacillaceae</taxon>
        <taxon>Gracilibacillus</taxon>
    </lineage>
</organism>
<keyword evidence="3" id="KW-1185">Reference proteome</keyword>
<name>A0ABY4ET28_9BACI</name>
<accession>A0ABY4ET28</accession>
<dbReference type="Pfam" id="PF10737">
    <property type="entry name" value="GerPC"/>
    <property type="match status" value="1"/>
</dbReference>
<evidence type="ECO:0000256" key="1">
    <source>
        <dbReference type="SAM" id="Coils"/>
    </source>
</evidence>
<feature type="coiled-coil region" evidence="1">
    <location>
        <begin position="10"/>
        <end position="37"/>
    </location>
</feature>
<protein>
    <submittedName>
        <fullName evidence="2">Spore germination protein GerPC</fullName>
    </submittedName>
</protein>
<evidence type="ECO:0000313" key="2">
    <source>
        <dbReference type="EMBL" id="UOQ46892.1"/>
    </source>
</evidence>
<dbReference type="RefSeq" id="WP_244715474.1">
    <property type="nucleotide sequence ID" value="NZ_CP095072.1"/>
</dbReference>
<reference evidence="2 3" key="1">
    <citation type="submission" date="2022-04" db="EMBL/GenBank/DDBJ databases">
        <title>Gracilibacillus sp. isolated from saltern.</title>
        <authorList>
            <person name="Won M."/>
            <person name="Lee C.-M."/>
            <person name="Woen H.-Y."/>
            <person name="Kwon S.-W."/>
        </authorList>
    </citation>
    <scope>NUCLEOTIDE SEQUENCE [LARGE SCALE GENOMIC DNA]</scope>
    <source>
        <strain evidence="2 3">SSWR10-1</strain>
    </source>
</reference>
<evidence type="ECO:0000313" key="3">
    <source>
        <dbReference type="Proteomes" id="UP000831782"/>
    </source>
</evidence>
<proteinExistence type="predicted"/>
<dbReference type="Proteomes" id="UP000831782">
    <property type="component" value="Chromosome"/>
</dbReference>
<keyword evidence="1" id="KW-0175">Coiled coil</keyword>
<gene>
    <name evidence="2" type="ORF">MUN88_12400</name>
</gene>
<dbReference type="EMBL" id="CP095072">
    <property type="protein sequence ID" value="UOQ46892.1"/>
    <property type="molecule type" value="Genomic_DNA"/>
</dbReference>
<dbReference type="InterPro" id="IPR019673">
    <property type="entry name" value="Spore_germination_GerPC"/>
</dbReference>